<dbReference type="InterPro" id="IPR029063">
    <property type="entry name" value="SAM-dependent_MTases_sf"/>
</dbReference>
<feature type="domain" description="Methyltransferase type 11" evidence="1">
    <location>
        <begin position="120"/>
        <end position="170"/>
    </location>
</feature>
<dbReference type="SUPFAM" id="SSF53335">
    <property type="entry name" value="S-adenosyl-L-methionine-dependent methyltransferases"/>
    <property type="match status" value="1"/>
</dbReference>
<dbReference type="EMBL" id="AECZ01000017">
    <property type="protein sequence ID" value="EFL50675.1"/>
    <property type="molecule type" value="Genomic_DNA"/>
</dbReference>
<evidence type="ECO:0000313" key="3">
    <source>
        <dbReference type="Proteomes" id="UP000006250"/>
    </source>
</evidence>
<sequence>MDKEAKCRNWDVFEDDGMCCVCGQKAVFAPIKPGHSLRETRCSSCRSSRRTRDLVRVLARLSAGPKARLLPEALDAMRDWRVFEAQAAGPLHERLRCLPGYVCSEYVPELTAPGSRTQEGLRCEDLERLSFPDASFDLVVTQDIFEHVTDPWRAFDEVWRVLAPGGRHVFTVPIHEGHCTTPRVRFENGTRHDLLPPVHHGDPVRHGGSLVITDYGDDLPALLDKRGQPTDVAVHVAFYKPSEMPGIIEGDIHALYEAAYKAGEKAGFLRYNSVVFVTHKPGGKKQTGGKPF</sequence>
<dbReference type="OrthoDB" id="9811747at2"/>
<dbReference type="Pfam" id="PF08241">
    <property type="entry name" value="Methyltransf_11"/>
    <property type="match status" value="1"/>
</dbReference>
<protein>
    <submittedName>
        <fullName evidence="2">Methyltransferase type 11</fullName>
    </submittedName>
</protein>
<dbReference type="eggNOG" id="COG2226">
    <property type="taxonomic scope" value="Bacteria"/>
</dbReference>
<dbReference type="GO" id="GO:0008757">
    <property type="term" value="F:S-adenosylmethionine-dependent methyltransferase activity"/>
    <property type="evidence" value="ECO:0007669"/>
    <property type="project" value="InterPro"/>
</dbReference>
<dbReference type="Gene3D" id="3.40.50.150">
    <property type="entry name" value="Vaccinia Virus protein VP39"/>
    <property type="match status" value="1"/>
</dbReference>
<reference evidence="2 3" key="1">
    <citation type="submission" date="2010-08" db="EMBL/GenBank/DDBJ databases">
        <title>The draft genome of Desulfovibrio fructosovorans JJ.</title>
        <authorList>
            <consortium name="US DOE Joint Genome Institute (JGI-PGF)"/>
            <person name="Lucas S."/>
            <person name="Copeland A."/>
            <person name="Lapidus A."/>
            <person name="Cheng J.-F."/>
            <person name="Bruce D."/>
            <person name="Goodwin L."/>
            <person name="Pitluck S."/>
            <person name="Land M.L."/>
            <person name="Hauser L."/>
            <person name="Chang Y.-J."/>
            <person name="Jeffries C."/>
            <person name="Wall J.D."/>
            <person name="Stahl D.A."/>
            <person name="Arkin A.P."/>
            <person name="Dehal P."/>
            <person name="Stolyar S.M."/>
            <person name="Hazen T.C."/>
            <person name="Woyke T.J."/>
        </authorList>
    </citation>
    <scope>NUCLEOTIDE SEQUENCE [LARGE SCALE GENOMIC DNA]</scope>
    <source>
        <strain evidence="2 3">JJ</strain>
    </source>
</reference>
<dbReference type="Proteomes" id="UP000006250">
    <property type="component" value="Unassembled WGS sequence"/>
</dbReference>
<dbReference type="AlphaFoldDB" id="E1JYA1"/>
<name>E1JYA1_SOLFR</name>
<dbReference type="CDD" id="cd02440">
    <property type="entry name" value="AdoMet_MTases"/>
    <property type="match status" value="1"/>
</dbReference>
<gene>
    <name evidence="2" type="ORF">DesfrDRAFT_2616</name>
</gene>
<dbReference type="InterPro" id="IPR013216">
    <property type="entry name" value="Methyltransf_11"/>
</dbReference>
<keyword evidence="3" id="KW-1185">Reference proteome</keyword>
<dbReference type="STRING" id="596151.DesfrDRAFT_2616"/>
<dbReference type="RefSeq" id="WP_005994542.1">
    <property type="nucleotide sequence ID" value="NZ_AECZ01000017.1"/>
</dbReference>
<dbReference type="GO" id="GO:0032259">
    <property type="term" value="P:methylation"/>
    <property type="evidence" value="ECO:0007669"/>
    <property type="project" value="UniProtKB-KW"/>
</dbReference>
<proteinExistence type="predicted"/>
<evidence type="ECO:0000259" key="1">
    <source>
        <dbReference type="Pfam" id="PF08241"/>
    </source>
</evidence>
<comment type="caution">
    <text evidence="2">The sequence shown here is derived from an EMBL/GenBank/DDBJ whole genome shotgun (WGS) entry which is preliminary data.</text>
</comment>
<keyword evidence="2" id="KW-0808">Transferase</keyword>
<organism evidence="2 3">
    <name type="scientific">Solidesulfovibrio fructosivorans JJ]</name>
    <dbReference type="NCBI Taxonomy" id="596151"/>
    <lineage>
        <taxon>Bacteria</taxon>
        <taxon>Pseudomonadati</taxon>
        <taxon>Thermodesulfobacteriota</taxon>
        <taxon>Desulfovibrionia</taxon>
        <taxon>Desulfovibrionales</taxon>
        <taxon>Desulfovibrionaceae</taxon>
        <taxon>Solidesulfovibrio</taxon>
    </lineage>
</organism>
<keyword evidence="2" id="KW-0489">Methyltransferase</keyword>
<accession>E1JYA1</accession>
<evidence type="ECO:0000313" key="2">
    <source>
        <dbReference type="EMBL" id="EFL50675.1"/>
    </source>
</evidence>